<evidence type="ECO:0000313" key="1">
    <source>
        <dbReference type="EMBL" id="MBX68807.1"/>
    </source>
</evidence>
<protein>
    <submittedName>
        <fullName evidence="1">Uncharacterized protein</fullName>
    </submittedName>
</protein>
<proteinExistence type="predicted"/>
<reference evidence="1" key="1">
    <citation type="submission" date="2018-02" db="EMBL/GenBank/DDBJ databases">
        <title>Rhizophora mucronata_Transcriptome.</title>
        <authorList>
            <person name="Meera S.P."/>
            <person name="Sreeshan A."/>
            <person name="Augustine A."/>
        </authorList>
    </citation>
    <scope>NUCLEOTIDE SEQUENCE</scope>
    <source>
        <tissue evidence="1">Leaf</tissue>
    </source>
</reference>
<dbReference type="EMBL" id="GGEC01088323">
    <property type="protein sequence ID" value="MBX68807.1"/>
    <property type="molecule type" value="Transcribed_RNA"/>
</dbReference>
<name>A0A2P2QPD3_RHIMU</name>
<sequence length="61" mass="7053">MVKVRMSRRGTNAYTLRVDKPFICGHIHLTFYIDNLINHATVAGAIRPRKHSYKPNVRCKS</sequence>
<dbReference type="AlphaFoldDB" id="A0A2P2QPD3"/>
<accession>A0A2P2QPD3</accession>
<organism evidence="1">
    <name type="scientific">Rhizophora mucronata</name>
    <name type="common">Asiatic mangrove</name>
    <dbReference type="NCBI Taxonomy" id="61149"/>
    <lineage>
        <taxon>Eukaryota</taxon>
        <taxon>Viridiplantae</taxon>
        <taxon>Streptophyta</taxon>
        <taxon>Embryophyta</taxon>
        <taxon>Tracheophyta</taxon>
        <taxon>Spermatophyta</taxon>
        <taxon>Magnoliopsida</taxon>
        <taxon>eudicotyledons</taxon>
        <taxon>Gunneridae</taxon>
        <taxon>Pentapetalae</taxon>
        <taxon>rosids</taxon>
        <taxon>fabids</taxon>
        <taxon>Malpighiales</taxon>
        <taxon>Rhizophoraceae</taxon>
        <taxon>Rhizophora</taxon>
    </lineage>
</organism>